<dbReference type="FunFam" id="2.10.70.10:FF:000060">
    <property type="entry name" value="Complement inhibitory factor H"/>
    <property type="match status" value="1"/>
</dbReference>
<dbReference type="InParanoid" id="A0A671FNH3"/>
<feature type="domain" description="Sushi" evidence="10">
    <location>
        <begin position="329"/>
        <end position="390"/>
    </location>
</feature>
<dbReference type="Pfam" id="PF00084">
    <property type="entry name" value="Sushi"/>
    <property type="match status" value="8"/>
</dbReference>
<evidence type="ECO:0000256" key="5">
    <source>
        <dbReference type="ARBA" id="ARBA00022737"/>
    </source>
</evidence>
<reference evidence="11 12" key="1">
    <citation type="journal article" date="2015" name="Annu Rev Anim Biosci">
        <title>The Genome 10K Project: a way forward.</title>
        <authorList>
            <person name="Koepfli K.P."/>
            <person name="Paten B."/>
            <person name="O'Brien S.J."/>
            <person name="Koepfli K.P."/>
            <person name="Paten B."/>
            <person name="Antunes A."/>
            <person name="Belov K."/>
            <person name="Bustamante C."/>
            <person name="Castoe T.A."/>
            <person name="Clawson H."/>
            <person name="Crawford A.J."/>
            <person name="Diekhans M."/>
            <person name="Distel D."/>
            <person name="Durbin R."/>
            <person name="Earl D."/>
            <person name="Fujita M.K."/>
            <person name="Gamble T."/>
            <person name="Georges A."/>
            <person name="Gemmell N."/>
            <person name="Gilbert M.T."/>
            <person name="Graves J.M."/>
            <person name="Green R.E."/>
            <person name="Hickey G."/>
            <person name="Jarvis E.D."/>
            <person name="Johnson W."/>
            <person name="Komissarov A."/>
            <person name="Korf I."/>
            <person name="Kuhn R."/>
            <person name="Larkin D.M."/>
            <person name="Lewin H."/>
            <person name="Lopez J.V."/>
            <person name="Ma J."/>
            <person name="Marques-Bonet T."/>
            <person name="Miller W."/>
            <person name="Murphy R."/>
            <person name="Pevzner P."/>
            <person name="Shapiro B."/>
            <person name="Steiner C."/>
            <person name="Tamazian G."/>
            <person name="Venkatesh B."/>
            <person name="Wang J."/>
            <person name="Wayne R."/>
            <person name="Wiley E."/>
            <person name="Yang H."/>
            <person name="Zhang G."/>
            <person name="Haussler D."/>
            <person name="Ryder O."/>
            <person name="O'Brien S.J."/>
        </authorList>
    </citation>
    <scope>NUCLEOTIDE SEQUENCE</scope>
</reference>
<name>A0A671FNH3_RHIFE</name>
<reference evidence="11" key="4">
    <citation type="submission" date="2025-08" db="UniProtKB">
        <authorList>
            <consortium name="Ensembl"/>
        </authorList>
    </citation>
    <scope>IDENTIFICATION</scope>
</reference>
<evidence type="ECO:0000256" key="1">
    <source>
        <dbReference type="ARBA" id="ARBA00004613"/>
    </source>
</evidence>
<evidence type="ECO:0000256" key="8">
    <source>
        <dbReference type="PROSITE-ProRule" id="PRU00302"/>
    </source>
</evidence>
<sequence length="574" mass="64050">MLLLISVTLTVGVSLGAPAQVKPCEFPKIKHGHLHTRQREHVPVGKWYDYSCNDNFVTHSGSFWGRITCTREGWSPAVPCRKTCSKSDLEIPNGFISESDPTYPVQKQVQYKCKQGYVTADGQTTGLITCQQSGWSAQPTCIKYCGMPVFENATAVITGARFRVNDTLDYKCLDGYENQDGKSTASMVCGENGWTHLPKCYKSTDMCGRPPSISNGDITSFLLAVYPPGSRIEYQCQAYYQLRGSKYVTCNEGTWSEPPKCMAVQPCAFPEIKHGSLHNENRYKPYFPAAVGKWYYYSCNDNFVTHSRSFWDHITCTREGWSPAVPCRKTCSKSDLEIPNGFISESDLTYPVENQVEYKCKQGYGTADGHTTGSITCQQNGWSTQPTCNKYCGMPVFENATAVITGARFRVNDTLDYKCLDGYENQDGKSTASMVCGEDGWTHLPTCYKSTDMCGRPPSISNGDITSFLLAVYPPGSRIEYQCQAYYQLRGSKYVTCNEGTWSEPPKCMDPCVISEQSMNKNNIQLKGKEDKTYYAKTGDLIEFVCKSGHTAATSQQTFQAVCQEGVVEYPRCE</sequence>
<dbReference type="GeneTree" id="ENSGT00940000154386"/>
<dbReference type="PANTHER" id="PTHR45785:SF4">
    <property type="entry name" value="COMPLEMENT FACTOR H-RELATED PROTEIN 3-RELATED"/>
    <property type="match status" value="1"/>
</dbReference>
<keyword evidence="3 8" id="KW-0768">Sushi</keyword>
<dbReference type="CDD" id="cd00033">
    <property type="entry name" value="CCP"/>
    <property type="match status" value="6"/>
</dbReference>
<evidence type="ECO:0000256" key="2">
    <source>
        <dbReference type="ARBA" id="ARBA00022525"/>
    </source>
</evidence>
<evidence type="ECO:0000256" key="3">
    <source>
        <dbReference type="ARBA" id="ARBA00022659"/>
    </source>
</evidence>
<dbReference type="InterPro" id="IPR035976">
    <property type="entry name" value="Sushi/SCR/CCP_sf"/>
</dbReference>
<gene>
    <name evidence="11" type="primary">CFHR4</name>
</gene>
<feature type="signal peptide" evidence="9">
    <location>
        <begin position="1"/>
        <end position="16"/>
    </location>
</feature>
<feature type="disulfide bond" evidence="8">
    <location>
        <begin position="207"/>
        <end position="250"/>
    </location>
</feature>
<keyword evidence="12" id="KW-1185">Reference proteome</keyword>
<dbReference type="GO" id="GO:0001851">
    <property type="term" value="F:complement component C3b binding"/>
    <property type="evidence" value="ECO:0007669"/>
    <property type="project" value="TreeGrafter"/>
</dbReference>
<proteinExistence type="predicted"/>
<evidence type="ECO:0000313" key="12">
    <source>
        <dbReference type="Proteomes" id="UP000472240"/>
    </source>
</evidence>
<keyword evidence="4 9" id="KW-0732">Signal</keyword>
<dbReference type="PANTHER" id="PTHR45785">
    <property type="entry name" value="COMPLEMENT FACTOR H-RELATED"/>
    <property type="match status" value="1"/>
</dbReference>
<evidence type="ECO:0000259" key="10">
    <source>
        <dbReference type="PROSITE" id="PS50923"/>
    </source>
</evidence>
<dbReference type="Proteomes" id="UP000472240">
    <property type="component" value="Chromosome 27"/>
</dbReference>
<dbReference type="AlphaFoldDB" id="A0A671FNH3"/>
<evidence type="ECO:0000256" key="6">
    <source>
        <dbReference type="ARBA" id="ARBA00023157"/>
    </source>
</evidence>
<evidence type="ECO:0000256" key="7">
    <source>
        <dbReference type="ARBA" id="ARBA00023180"/>
    </source>
</evidence>
<feature type="disulfide bond" evidence="8">
    <location>
        <begin position="454"/>
        <end position="497"/>
    </location>
</feature>
<comment type="subcellular location">
    <subcellularLocation>
        <location evidence="1">Secreted</location>
    </subcellularLocation>
</comment>
<accession>A0A671FNH3</accession>
<reference evidence="11" key="5">
    <citation type="submission" date="2025-09" db="UniProtKB">
        <authorList>
            <consortium name="Ensembl"/>
        </authorList>
    </citation>
    <scope>IDENTIFICATION</scope>
</reference>
<dbReference type="SMART" id="SM00032">
    <property type="entry name" value="CCP"/>
    <property type="match status" value="8"/>
</dbReference>
<evidence type="ECO:0000256" key="4">
    <source>
        <dbReference type="ARBA" id="ARBA00022729"/>
    </source>
</evidence>
<feature type="domain" description="Sushi" evidence="10">
    <location>
        <begin position="205"/>
        <end position="263"/>
    </location>
</feature>
<protein>
    <submittedName>
        <fullName evidence="11">Complement factor H related 4</fullName>
    </submittedName>
</protein>
<organism evidence="11 12">
    <name type="scientific">Rhinolophus ferrumequinum</name>
    <name type="common">Greater horseshoe bat</name>
    <dbReference type="NCBI Taxonomy" id="59479"/>
    <lineage>
        <taxon>Eukaryota</taxon>
        <taxon>Metazoa</taxon>
        <taxon>Chordata</taxon>
        <taxon>Craniata</taxon>
        <taxon>Vertebrata</taxon>
        <taxon>Euteleostomi</taxon>
        <taxon>Mammalia</taxon>
        <taxon>Eutheria</taxon>
        <taxon>Laurasiatheria</taxon>
        <taxon>Chiroptera</taxon>
        <taxon>Yinpterochiroptera</taxon>
        <taxon>Rhinolophoidea</taxon>
        <taxon>Rhinolophidae</taxon>
        <taxon>Rhinolophinae</taxon>
        <taxon>Rhinolophus</taxon>
    </lineage>
</organism>
<reference evidence="11 12" key="2">
    <citation type="journal article" date="2018" name="Annu Rev Anim Biosci">
        <title>Bat Biology, Genomes, and the Bat1K Project: To Generate Chromosome-Level Genomes for All Living Bat Species.</title>
        <authorList>
            <person name="Teeling E.C."/>
            <person name="Vernes S.C."/>
            <person name="Davalos L.M."/>
            <person name="Ray D.A."/>
            <person name="Gilbert M.T.P."/>
            <person name="Myers E."/>
        </authorList>
    </citation>
    <scope>NUCLEOTIDE SEQUENCE</scope>
</reference>
<feature type="chain" id="PRO_5025627143" evidence="9">
    <location>
        <begin position="17"/>
        <end position="574"/>
    </location>
</feature>
<dbReference type="SUPFAM" id="SSF57535">
    <property type="entry name" value="Complement control module/SCR domain"/>
    <property type="match status" value="8"/>
</dbReference>
<evidence type="ECO:0000313" key="11">
    <source>
        <dbReference type="Ensembl" id="ENSRFEP00010027120.1"/>
    </source>
</evidence>
<dbReference type="Gene3D" id="2.10.70.10">
    <property type="entry name" value="Complement Module, domain 1"/>
    <property type="match status" value="9"/>
</dbReference>
<dbReference type="FunFam" id="2.10.70.10:FF:000054">
    <property type="entry name" value="Complement inhibitory factor H"/>
    <property type="match status" value="2"/>
</dbReference>
<feature type="domain" description="Sushi" evidence="10">
    <location>
        <begin position="82"/>
        <end position="143"/>
    </location>
</feature>
<dbReference type="FunFam" id="2.10.70.10:FF:000026">
    <property type="entry name" value="Complement inhibitory factor H"/>
    <property type="match status" value="2"/>
</dbReference>
<dbReference type="InterPro" id="IPR051503">
    <property type="entry name" value="ComplSys_Reg/VirEntry_Med"/>
</dbReference>
<evidence type="ECO:0000256" key="9">
    <source>
        <dbReference type="SAM" id="SignalP"/>
    </source>
</evidence>
<dbReference type="Ensembl" id="ENSRFET00010029461.1">
    <property type="protein sequence ID" value="ENSRFEP00010027120.1"/>
    <property type="gene ID" value="ENSRFEG00010017948.1"/>
</dbReference>
<reference evidence="12" key="3">
    <citation type="submission" date="2018-12" db="EMBL/GenBank/DDBJ databases">
        <title>G10K-VGP greater horseshoe bat female genome, primary haplotype.</title>
        <authorList>
            <person name="Teeling E."/>
            <person name="Myers G."/>
            <person name="Vernes S."/>
            <person name="Pippel M."/>
            <person name="Winkler S."/>
            <person name="Fedrigo O."/>
            <person name="Rhie A."/>
            <person name="Koren S."/>
            <person name="Phillippy A."/>
            <person name="Lewin H."/>
            <person name="Damas J."/>
            <person name="Howe K."/>
            <person name="Mountcastle J."/>
            <person name="Jarvis E.D."/>
        </authorList>
    </citation>
    <scope>NUCLEOTIDE SEQUENCE [LARGE SCALE GENOMIC DNA]</scope>
</reference>
<dbReference type="InterPro" id="IPR000436">
    <property type="entry name" value="Sushi_SCR_CCP_dom"/>
</dbReference>
<comment type="caution">
    <text evidence="8">Lacks conserved residue(s) required for the propagation of feature annotation.</text>
</comment>
<dbReference type="OMA" id="PRCRLMK"/>
<keyword evidence="7" id="KW-0325">Glycoprotein</keyword>
<dbReference type="PROSITE" id="PS50923">
    <property type="entry name" value="SUSHI"/>
    <property type="match status" value="4"/>
</dbReference>
<dbReference type="GO" id="GO:0005615">
    <property type="term" value="C:extracellular space"/>
    <property type="evidence" value="ECO:0007669"/>
    <property type="project" value="TreeGrafter"/>
</dbReference>
<keyword evidence="5" id="KW-0677">Repeat</keyword>
<feature type="domain" description="Sushi" evidence="10">
    <location>
        <begin position="452"/>
        <end position="510"/>
    </location>
</feature>
<keyword evidence="2" id="KW-0964">Secreted</keyword>
<keyword evidence="6 8" id="KW-1015">Disulfide bond</keyword>
<dbReference type="GO" id="GO:0006956">
    <property type="term" value="P:complement activation"/>
    <property type="evidence" value="ECO:0007669"/>
    <property type="project" value="TreeGrafter"/>
</dbReference>